<proteinExistence type="inferred from homology"/>
<evidence type="ECO:0000256" key="1">
    <source>
        <dbReference type="ARBA" id="ARBA00004924"/>
    </source>
</evidence>
<evidence type="ECO:0000256" key="8">
    <source>
        <dbReference type="NCBIfam" id="TIGR04316"/>
    </source>
</evidence>
<reference evidence="9 10" key="1">
    <citation type="submission" date="2020-07" db="EMBL/GenBank/DDBJ databases">
        <title>Sequencing the genomes of 1000 actinobacteria strains.</title>
        <authorList>
            <person name="Klenk H.-P."/>
        </authorList>
    </citation>
    <scope>NUCLEOTIDE SEQUENCE [LARGE SCALE GENOMIC DNA]</scope>
    <source>
        <strain evidence="9 10">DSM 45975</strain>
    </source>
</reference>
<name>A0A839DR13_9PSEU</name>
<keyword evidence="10" id="KW-1185">Reference proteome</keyword>
<dbReference type="PANTHER" id="PTHR42760:SF115">
    <property type="entry name" value="3-OXOACYL-[ACYL-CARRIER-PROTEIN] REDUCTASE FABG"/>
    <property type="match status" value="1"/>
</dbReference>
<dbReference type="NCBIfam" id="NF006074">
    <property type="entry name" value="PRK08220.1"/>
    <property type="match status" value="1"/>
</dbReference>
<dbReference type="GO" id="GO:0008667">
    <property type="term" value="F:2,3-dihydro-2,3-dihydroxybenzoate dehydrogenase activity"/>
    <property type="evidence" value="ECO:0007669"/>
    <property type="project" value="UniProtKB-UniRule"/>
</dbReference>
<protein>
    <recommendedName>
        <fullName evidence="7 8">2,3-dihydro-2,3-dihydroxybenzoate dehydrogenase</fullName>
        <ecNumber evidence="6 8">1.3.1.28</ecNumber>
    </recommendedName>
</protein>
<comment type="pathway">
    <text evidence="1">Siderophore biosynthesis.</text>
</comment>
<dbReference type="RefSeq" id="WP_182543708.1">
    <property type="nucleotide sequence ID" value="NZ_JACGWZ010000002.1"/>
</dbReference>
<evidence type="ECO:0000313" key="9">
    <source>
        <dbReference type="EMBL" id="MBA8824422.1"/>
    </source>
</evidence>
<comment type="catalytic activity">
    <reaction evidence="5">
        <text>(2S,3S)-2,3-dihydroxy-2,3-dihydrobenzoate + NAD(+) = 2,3-dihydroxybenzoate + NADH + H(+)</text>
        <dbReference type="Rhea" id="RHEA:23824"/>
        <dbReference type="ChEBI" id="CHEBI:15378"/>
        <dbReference type="ChEBI" id="CHEBI:36654"/>
        <dbReference type="ChEBI" id="CHEBI:57540"/>
        <dbReference type="ChEBI" id="CHEBI:57945"/>
        <dbReference type="ChEBI" id="CHEBI:58764"/>
        <dbReference type="EC" id="1.3.1.28"/>
    </reaction>
</comment>
<dbReference type="GO" id="GO:0019290">
    <property type="term" value="P:siderophore biosynthetic process"/>
    <property type="evidence" value="ECO:0007669"/>
    <property type="project" value="InterPro"/>
</dbReference>
<dbReference type="Pfam" id="PF13561">
    <property type="entry name" value="adh_short_C2"/>
    <property type="match status" value="1"/>
</dbReference>
<dbReference type="SUPFAM" id="SSF51735">
    <property type="entry name" value="NAD(P)-binding Rossmann-fold domains"/>
    <property type="match status" value="1"/>
</dbReference>
<dbReference type="GO" id="GO:0016616">
    <property type="term" value="F:oxidoreductase activity, acting on the CH-OH group of donors, NAD or NADP as acceptor"/>
    <property type="evidence" value="ECO:0007669"/>
    <property type="project" value="TreeGrafter"/>
</dbReference>
<dbReference type="PROSITE" id="PS00061">
    <property type="entry name" value="ADH_SHORT"/>
    <property type="match status" value="1"/>
</dbReference>
<dbReference type="EC" id="1.3.1.28" evidence="6 8"/>
<dbReference type="EMBL" id="JACGWZ010000002">
    <property type="protein sequence ID" value="MBA8824422.1"/>
    <property type="molecule type" value="Genomic_DNA"/>
</dbReference>
<evidence type="ECO:0000256" key="2">
    <source>
        <dbReference type="ARBA" id="ARBA00006484"/>
    </source>
</evidence>
<dbReference type="InterPro" id="IPR002347">
    <property type="entry name" value="SDR_fam"/>
</dbReference>
<sequence>MEPTGINGRIALVTGAAQGIGAAVTRSLRGGGATVAGLDVRSGEDATHVVDVADSEAVEEAVARVERDLGPVDILVNVAGVLRPGKVDELGDDDWRDTFAVNTDGVFHTCRAVSQRMIPRKRGSIVTVGSNAAGVPRYGMASYAASKAAATLFTKSLGLELAEHGIRCNVVSPGPTDTEMQRDLWADDDGAEAVITGSLETYKAGIPLNRLATADDIADAVMFLVSDRAKHVTMHDLYVDGGTTLRA</sequence>
<evidence type="ECO:0000256" key="7">
    <source>
        <dbReference type="ARBA" id="ARBA00067530"/>
    </source>
</evidence>
<comment type="caution">
    <text evidence="9">The sequence shown here is derived from an EMBL/GenBank/DDBJ whole genome shotgun (WGS) entry which is preliminary data.</text>
</comment>
<keyword evidence="3 9" id="KW-0560">Oxidoreductase</keyword>
<dbReference type="PRINTS" id="PR00080">
    <property type="entry name" value="SDRFAMILY"/>
</dbReference>
<organism evidence="9 10">
    <name type="scientific">Halosaccharopolyspora lacisalsi</name>
    <dbReference type="NCBI Taxonomy" id="1000566"/>
    <lineage>
        <taxon>Bacteria</taxon>
        <taxon>Bacillati</taxon>
        <taxon>Actinomycetota</taxon>
        <taxon>Actinomycetes</taxon>
        <taxon>Pseudonocardiales</taxon>
        <taxon>Pseudonocardiaceae</taxon>
        <taxon>Halosaccharopolyspora</taxon>
    </lineage>
</organism>
<evidence type="ECO:0000256" key="3">
    <source>
        <dbReference type="ARBA" id="ARBA00023002"/>
    </source>
</evidence>
<dbReference type="FunFam" id="3.40.50.720:FF:000160">
    <property type="entry name" value="2,3-dihydro-2,3-dihydroxybenzoate dehydrogenase"/>
    <property type="match status" value="1"/>
</dbReference>
<keyword evidence="4" id="KW-0520">NAD</keyword>
<dbReference type="NCBIfam" id="TIGR04316">
    <property type="entry name" value="dhbA_paeA"/>
    <property type="match status" value="1"/>
</dbReference>
<dbReference type="InterPro" id="IPR020904">
    <property type="entry name" value="Sc_DH/Rdtase_CS"/>
</dbReference>
<accession>A0A839DR13</accession>
<evidence type="ECO:0000313" key="10">
    <source>
        <dbReference type="Proteomes" id="UP000569329"/>
    </source>
</evidence>
<evidence type="ECO:0000256" key="6">
    <source>
        <dbReference type="ARBA" id="ARBA00066334"/>
    </source>
</evidence>
<comment type="similarity">
    <text evidence="2">Belongs to the short-chain dehydrogenases/reductases (SDR) family.</text>
</comment>
<dbReference type="InterPro" id="IPR036291">
    <property type="entry name" value="NAD(P)-bd_dom_sf"/>
</dbReference>
<evidence type="ECO:0000256" key="5">
    <source>
        <dbReference type="ARBA" id="ARBA00052874"/>
    </source>
</evidence>
<dbReference type="Proteomes" id="UP000569329">
    <property type="component" value="Unassembled WGS sequence"/>
</dbReference>
<dbReference type="PRINTS" id="PR01397">
    <property type="entry name" value="DHBDHDRGNASE"/>
</dbReference>
<dbReference type="AlphaFoldDB" id="A0A839DR13"/>
<evidence type="ECO:0000256" key="4">
    <source>
        <dbReference type="ARBA" id="ARBA00023027"/>
    </source>
</evidence>
<dbReference type="Gene3D" id="3.40.50.720">
    <property type="entry name" value="NAD(P)-binding Rossmann-like Domain"/>
    <property type="match status" value="1"/>
</dbReference>
<dbReference type="PANTHER" id="PTHR42760">
    <property type="entry name" value="SHORT-CHAIN DEHYDROGENASES/REDUCTASES FAMILY MEMBER"/>
    <property type="match status" value="1"/>
</dbReference>
<dbReference type="InterPro" id="IPR003560">
    <property type="entry name" value="DHB_DH"/>
</dbReference>
<gene>
    <name evidence="9" type="ORF">FHX42_001769</name>
</gene>